<evidence type="ECO:0000259" key="7">
    <source>
        <dbReference type="Pfam" id="PF06398"/>
    </source>
</evidence>
<feature type="region of interest" description="Disordered" evidence="5">
    <location>
        <begin position="1"/>
        <end position="91"/>
    </location>
</feature>
<proteinExistence type="predicted"/>
<keyword evidence="4 6" id="KW-0472">Membrane</keyword>
<dbReference type="Proteomes" id="UP000217199">
    <property type="component" value="Unassembled WGS sequence"/>
</dbReference>
<evidence type="ECO:0000256" key="5">
    <source>
        <dbReference type="SAM" id="MobiDB-lite"/>
    </source>
</evidence>
<dbReference type="GO" id="GO:0005778">
    <property type="term" value="C:peroxisomal membrane"/>
    <property type="evidence" value="ECO:0007669"/>
    <property type="project" value="UniProtKB-ARBA"/>
</dbReference>
<dbReference type="InterPro" id="IPR010482">
    <property type="entry name" value="TECPR1-like_DysF"/>
</dbReference>
<evidence type="ECO:0000256" key="6">
    <source>
        <dbReference type="SAM" id="Phobius"/>
    </source>
</evidence>
<comment type="caution">
    <text evidence="8">The sequence shown here is derived from an EMBL/GenBank/DDBJ whole genome shotgun (WGS) entry which is preliminary data.</text>
</comment>
<dbReference type="AlphaFoldDB" id="A0A286UC07"/>
<evidence type="ECO:0000256" key="4">
    <source>
        <dbReference type="ARBA" id="ARBA00023136"/>
    </source>
</evidence>
<dbReference type="InterPro" id="IPR052816">
    <property type="entry name" value="Peroxisomal_Membrane_PEX28-32"/>
</dbReference>
<reference evidence="8 9" key="1">
    <citation type="journal article" date="2017" name="Mol. Ecol.">
        <title>Comparative and population genomic landscape of Phellinus noxius: A hypervariable fungus causing root rot in trees.</title>
        <authorList>
            <person name="Chung C.L."/>
            <person name="Lee T.J."/>
            <person name="Akiba M."/>
            <person name="Lee H.H."/>
            <person name="Kuo T.H."/>
            <person name="Liu D."/>
            <person name="Ke H.M."/>
            <person name="Yokoi T."/>
            <person name="Roa M.B."/>
            <person name="Lu M.J."/>
            <person name="Chang Y.Y."/>
            <person name="Ann P.J."/>
            <person name="Tsai J.N."/>
            <person name="Chen C.Y."/>
            <person name="Tzean S.S."/>
            <person name="Ota Y."/>
            <person name="Hattori T."/>
            <person name="Sahashi N."/>
            <person name="Liou R.F."/>
            <person name="Kikuchi T."/>
            <person name="Tsai I.J."/>
        </authorList>
    </citation>
    <scope>NUCLEOTIDE SEQUENCE [LARGE SCALE GENOMIC DNA]</scope>
    <source>
        <strain evidence="8 9">FFPRI411160</strain>
    </source>
</reference>
<evidence type="ECO:0000313" key="8">
    <source>
        <dbReference type="EMBL" id="PAV17096.1"/>
    </source>
</evidence>
<evidence type="ECO:0000256" key="1">
    <source>
        <dbReference type="ARBA" id="ARBA00004141"/>
    </source>
</evidence>
<dbReference type="InParanoid" id="A0A286UC07"/>
<accession>A0A286UC07</accession>
<dbReference type="PANTHER" id="PTHR28304">
    <property type="entry name" value="PEROXISOMAL MEMBRANE PROTEIN PEX29"/>
    <property type="match status" value="1"/>
</dbReference>
<feature type="transmembrane region" description="Helical" evidence="6">
    <location>
        <begin position="229"/>
        <end position="249"/>
    </location>
</feature>
<name>A0A286UC07_9AGAM</name>
<dbReference type="EMBL" id="NBII01000007">
    <property type="protein sequence ID" value="PAV17096.1"/>
    <property type="molecule type" value="Genomic_DNA"/>
</dbReference>
<evidence type="ECO:0000256" key="2">
    <source>
        <dbReference type="ARBA" id="ARBA00022692"/>
    </source>
</evidence>
<feature type="domain" description="TECPR1-like DysF" evidence="7">
    <location>
        <begin position="90"/>
        <end position="427"/>
    </location>
</feature>
<sequence>MDLEYVNIPSYASRIDENKNASQSSMKVATAPPKSEPSTVSPPSPSQVPQTPSKQPFNIPSAILASGISVPSPAPRSPRKAPDLMSTKEPLSLPTTTNHFRRFAAKSGPIWWIQDRAEEILLWKRGWKLTAAWMSAYAFLCYFPRLTLLLPHAVLLTILLSAHSSLKPSFSRQTDTPTLPPYSQPAEGSPEWFSNLQAIQNLMGVIGDTHDLILYTVVPHLTFSTPYSYSIFAFTVVSFVALLLALPLIPLRPVFLFLGLSPFVLTHPLTRTYVPGLLRPHLKRLKTRITRLVDDDRLEDRHWKSILREVELWENERLGASTGAPQVFSKANLKSGERKGWTRGRDGWSTNDSDGLGDVNNLTFSLETGWAFVETEDWRKDLGASWTDIESDSDGWIYTNDTWMDPRSAPAEEWITSGVTRRRRWTRRIYRTQDAS</sequence>
<evidence type="ECO:0000313" key="9">
    <source>
        <dbReference type="Proteomes" id="UP000217199"/>
    </source>
</evidence>
<comment type="subcellular location">
    <subcellularLocation>
        <location evidence="1">Membrane</location>
        <topology evidence="1">Multi-pass membrane protein</topology>
    </subcellularLocation>
</comment>
<organism evidence="8 9">
    <name type="scientific">Pyrrhoderma noxium</name>
    <dbReference type="NCBI Taxonomy" id="2282107"/>
    <lineage>
        <taxon>Eukaryota</taxon>
        <taxon>Fungi</taxon>
        <taxon>Dikarya</taxon>
        <taxon>Basidiomycota</taxon>
        <taxon>Agaricomycotina</taxon>
        <taxon>Agaricomycetes</taxon>
        <taxon>Hymenochaetales</taxon>
        <taxon>Hymenochaetaceae</taxon>
        <taxon>Pyrrhoderma</taxon>
    </lineage>
</organism>
<keyword evidence="3 6" id="KW-1133">Transmembrane helix</keyword>
<dbReference type="Pfam" id="PF06398">
    <property type="entry name" value="Pex24p"/>
    <property type="match status" value="1"/>
</dbReference>
<keyword evidence="9" id="KW-1185">Reference proteome</keyword>
<gene>
    <name evidence="8" type="ORF">PNOK_0716000</name>
</gene>
<evidence type="ECO:0000256" key="3">
    <source>
        <dbReference type="ARBA" id="ARBA00022989"/>
    </source>
</evidence>
<feature type="compositionally biased region" description="Low complexity" evidence="5">
    <location>
        <begin position="47"/>
        <end position="56"/>
    </location>
</feature>
<keyword evidence="2 6" id="KW-0812">Transmembrane</keyword>
<dbReference type="GO" id="GO:0007031">
    <property type="term" value="P:peroxisome organization"/>
    <property type="evidence" value="ECO:0007669"/>
    <property type="project" value="TreeGrafter"/>
</dbReference>
<dbReference type="OrthoDB" id="74314at2759"/>
<dbReference type="PANTHER" id="PTHR28304:SF2">
    <property type="entry name" value="PEROXISOMAL MEMBRANE PROTEIN PEX29"/>
    <property type="match status" value="1"/>
</dbReference>
<dbReference type="STRING" id="2282107.A0A286UC07"/>
<protein>
    <recommendedName>
        <fullName evidence="7">TECPR1-like DysF domain-containing protein</fullName>
    </recommendedName>
</protein>